<gene>
    <name evidence="8" type="ORF">CONCODRAFT_77328</name>
</gene>
<feature type="compositionally biased region" description="Polar residues" evidence="6">
    <location>
        <begin position="76"/>
        <end position="92"/>
    </location>
</feature>
<feature type="region of interest" description="Disordered" evidence="6">
    <location>
        <begin position="1"/>
        <end position="58"/>
    </location>
</feature>
<dbReference type="Gene3D" id="4.10.280.10">
    <property type="entry name" value="Helix-loop-helix DNA-binding domain"/>
    <property type="match status" value="1"/>
</dbReference>
<evidence type="ECO:0000256" key="3">
    <source>
        <dbReference type="ARBA" id="ARBA00023125"/>
    </source>
</evidence>
<dbReference type="PANTHER" id="PTHR45776:SF2">
    <property type="entry name" value="MIP04163P"/>
    <property type="match status" value="1"/>
</dbReference>
<dbReference type="EMBL" id="KQ964436">
    <property type="protein sequence ID" value="KXN73462.1"/>
    <property type="molecule type" value="Genomic_DNA"/>
</dbReference>
<sequence length="378" mass="41722">MISQGDSTPAVSNIESIKRPTSPNAGSPSFYYESAPATRPHSPDLYDRQYSLPRPPSDQAQFLDFQADIKTEQKESPSSTNTKNPASLTNTPRAGATNPGPYVVEGVNLLNRNSLDSNAVWERMKKRRENHNTVERRRRDNINSLIYECSELIPLSVQGSDFKHNKGNILKVTVQYVKQLQSKLLAALEENSKLKGTDTDPNEIEFCTASKISINSRAPSRLPTRPSSPKLCGSGILSGNFDDYSLDIPKPAQEFRPLMMGGSVQQRHEPYPIPNYNNVNRSRNNFDYTTHFRSLPVSPHFGSRKDDYSPPNGVGVGGGLPNLSAFQLPPPTTGHPQGETRSTLPPINPSSRINSPNQSQHPSPSLPPIRDLIGKNQS</sequence>
<dbReference type="InterPro" id="IPR011598">
    <property type="entry name" value="bHLH_dom"/>
</dbReference>
<dbReference type="InterPro" id="IPR036638">
    <property type="entry name" value="HLH_DNA-bd_sf"/>
</dbReference>
<keyword evidence="4" id="KW-0804">Transcription</keyword>
<evidence type="ECO:0000256" key="2">
    <source>
        <dbReference type="ARBA" id="ARBA00023015"/>
    </source>
</evidence>
<name>A0A137PER2_CONC2</name>
<dbReference type="OrthoDB" id="690068at2759"/>
<dbReference type="PROSITE" id="PS50888">
    <property type="entry name" value="BHLH"/>
    <property type="match status" value="1"/>
</dbReference>
<dbReference type="GO" id="GO:0046983">
    <property type="term" value="F:protein dimerization activity"/>
    <property type="evidence" value="ECO:0007669"/>
    <property type="project" value="InterPro"/>
</dbReference>
<feature type="compositionally biased region" description="Polar residues" evidence="6">
    <location>
        <begin position="1"/>
        <end position="27"/>
    </location>
</feature>
<keyword evidence="2" id="KW-0805">Transcription regulation</keyword>
<dbReference type="PANTHER" id="PTHR45776">
    <property type="entry name" value="MIP04163P"/>
    <property type="match status" value="1"/>
</dbReference>
<protein>
    <recommendedName>
        <fullName evidence="7">BHLH domain-containing protein</fullName>
    </recommendedName>
</protein>
<dbReference type="Pfam" id="PF00010">
    <property type="entry name" value="HLH"/>
    <property type="match status" value="1"/>
</dbReference>
<keyword evidence="9" id="KW-1185">Reference proteome</keyword>
<evidence type="ECO:0000313" key="8">
    <source>
        <dbReference type="EMBL" id="KXN73462.1"/>
    </source>
</evidence>
<feature type="compositionally biased region" description="Low complexity" evidence="6">
    <location>
        <begin position="349"/>
        <end position="363"/>
    </location>
</feature>
<evidence type="ECO:0000256" key="4">
    <source>
        <dbReference type="ARBA" id="ARBA00023163"/>
    </source>
</evidence>
<dbReference type="SUPFAM" id="SSF47459">
    <property type="entry name" value="HLH, helix-loop-helix DNA-binding domain"/>
    <property type="match status" value="1"/>
</dbReference>
<proteinExistence type="predicted"/>
<organism evidence="8 9">
    <name type="scientific">Conidiobolus coronatus (strain ATCC 28846 / CBS 209.66 / NRRL 28638)</name>
    <name type="common">Delacroixia coronata</name>
    <dbReference type="NCBI Taxonomy" id="796925"/>
    <lineage>
        <taxon>Eukaryota</taxon>
        <taxon>Fungi</taxon>
        <taxon>Fungi incertae sedis</taxon>
        <taxon>Zoopagomycota</taxon>
        <taxon>Entomophthoromycotina</taxon>
        <taxon>Entomophthoromycetes</taxon>
        <taxon>Entomophthorales</taxon>
        <taxon>Ancylistaceae</taxon>
        <taxon>Conidiobolus</taxon>
    </lineage>
</organism>
<comment type="subcellular location">
    <subcellularLocation>
        <location evidence="1">Nucleus</location>
    </subcellularLocation>
</comment>
<dbReference type="GO" id="GO:0005634">
    <property type="term" value="C:nucleus"/>
    <property type="evidence" value="ECO:0007669"/>
    <property type="project" value="UniProtKB-SubCell"/>
</dbReference>
<dbReference type="Proteomes" id="UP000070444">
    <property type="component" value="Unassembled WGS sequence"/>
</dbReference>
<feature type="region of interest" description="Disordered" evidence="6">
    <location>
        <begin position="301"/>
        <end position="378"/>
    </location>
</feature>
<reference evidence="8 9" key="1">
    <citation type="journal article" date="2015" name="Genome Biol. Evol.">
        <title>Phylogenomic analyses indicate that early fungi evolved digesting cell walls of algal ancestors of land plants.</title>
        <authorList>
            <person name="Chang Y."/>
            <person name="Wang S."/>
            <person name="Sekimoto S."/>
            <person name="Aerts A.L."/>
            <person name="Choi C."/>
            <person name="Clum A."/>
            <person name="LaButti K.M."/>
            <person name="Lindquist E.A."/>
            <person name="Yee Ngan C."/>
            <person name="Ohm R.A."/>
            <person name="Salamov A.A."/>
            <person name="Grigoriev I.V."/>
            <person name="Spatafora J.W."/>
            <person name="Berbee M.L."/>
        </authorList>
    </citation>
    <scope>NUCLEOTIDE SEQUENCE [LARGE SCALE GENOMIC DNA]</scope>
    <source>
        <strain evidence="8 9">NRRL 28638</strain>
    </source>
</reference>
<evidence type="ECO:0000256" key="1">
    <source>
        <dbReference type="ARBA" id="ARBA00004123"/>
    </source>
</evidence>
<evidence type="ECO:0000256" key="5">
    <source>
        <dbReference type="ARBA" id="ARBA00023242"/>
    </source>
</evidence>
<evidence type="ECO:0000259" key="7">
    <source>
        <dbReference type="PROSITE" id="PS50888"/>
    </source>
</evidence>
<dbReference type="STRING" id="796925.A0A137PER2"/>
<feature type="region of interest" description="Disordered" evidence="6">
    <location>
        <begin position="71"/>
        <end position="100"/>
    </location>
</feature>
<accession>A0A137PER2</accession>
<keyword evidence="3" id="KW-0238">DNA-binding</keyword>
<dbReference type="GO" id="GO:0000981">
    <property type="term" value="F:DNA-binding transcription factor activity, RNA polymerase II-specific"/>
    <property type="evidence" value="ECO:0007669"/>
    <property type="project" value="TreeGrafter"/>
</dbReference>
<feature type="domain" description="BHLH" evidence="7">
    <location>
        <begin position="126"/>
        <end position="180"/>
    </location>
</feature>
<evidence type="ECO:0000256" key="6">
    <source>
        <dbReference type="SAM" id="MobiDB-lite"/>
    </source>
</evidence>
<dbReference type="GO" id="GO:0000978">
    <property type="term" value="F:RNA polymerase II cis-regulatory region sequence-specific DNA binding"/>
    <property type="evidence" value="ECO:0007669"/>
    <property type="project" value="TreeGrafter"/>
</dbReference>
<dbReference type="SMART" id="SM00353">
    <property type="entry name" value="HLH"/>
    <property type="match status" value="1"/>
</dbReference>
<keyword evidence="5" id="KW-0539">Nucleus</keyword>
<evidence type="ECO:0000313" key="9">
    <source>
        <dbReference type="Proteomes" id="UP000070444"/>
    </source>
</evidence>
<dbReference type="AlphaFoldDB" id="A0A137PER2"/>